<name>A0A4U1C283_9SPHI</name>
<gene>
    <name evidence="2" type="ORF">FA045_10220</name>
</gene>
<accession>A0A4U1C283</accession>
<feature type="domain" description="MACPF" evidence="1">
    <location>
        <begin position="13"/>
        <end position="341"/>
    </location>
</feature>
<evidence type="ECO:0000313" key="2">
    <source>
        <dbReference type="EMBL" id="TKB99814.1"/>
    </source>
</evidence>
<dbReference type="InterPro" id="IPR020864">
    <property type="entry name" value="MACPF"/>
</dbReference>
<organism evidence="2 3">
    <name type="scientific">Pedobacter cryotolerans</name>
    <dbReference type="NCBI Taxonomy" id="2571270"/>
    <lineage>
        <taxon>Bacteria</taxon>
        <taxon>Pseudomonadati</taxon>
        <taxon>Bacteroidota</taxon>
        <taxon>Sphingobacteriia</taxon>
        <taxon>Sphingobacteriales</taxon>
        <taxon>Sphingobacteriaceae</taxon>
        <taxon>Pedobacter</taxon>
    </lineage>
</organism>
<dbReference type="AlphaFoldDB" id="A0A4U1C283"/>
<dbReference type="Pfam" id="PF01823">
    <property type="entry name" value="MACPF"/>
    <property type="match status" value="1"/>
</dbReference>
<evidence type="ECO:0000313" key="3">
    <source>
        <dbReference type="Proteomes" id="UP000310477"/>
    </source>
</evidence>
<comment type="caution">
    <text evidence="2">The sequence shown here is derived from an EMBL/GenBank/DDBJ whole genome shotgun (WGS) entry which is preliminary data.</text>
</comment>
<dbReference type="RefSeq" id="WP_136876980.1">
    <property type="nucleotide sequence ID" value="NZ_SWBO01000005.1"/>
</dbReference>
<dbReference type="Proteomes" id="UP000310477">
    <property type="component" value="Unassembled WGS sequence"/>
</dbReference>
<keyword evidence="3" id="KW-1185">Reference proteome</keyword>
<dbReference type="EMBL" id="SWBO01000005">
    <property type="protein sequence ID" value="TKB99814.1"/>
    <property type="molecule type" value="Genomic_DNA"/>
</dbReference>
<sequence length="341" mass="38465">MKKNLLLLAFVATLVSCTKNQNENAFPEEKLSADIDLVVKGATQEVKPLYPSSDVYNFLGYGYDVTDKFVDEVSVRASVLNVTAYAATGTNRINMPRSSESSWKNVIGKDAANLSERLSNMFEATRGFKVFGNTIQSSFPTSNFANSNYVYAYYSYYMIRKRFEFYYESALNDFITNDFMTDISKLDAEQLVKKYGTHVLRNISVGAKFDVVYQANATEGDKENISMEGQRYALKNTFGLMTGYLDPVNLKNLNANSSAKIYYSSIGGDLNKLKTETINNRLVLNISNWVSSTTEEKARFMGIASDGLVPLYHFISDNNKKAEVKQYIEQYIDSKEVKLTK</sequence>
<evidence type="ECO:0000259" key="1">
    <source>
        <dbReference type="PROSITE" id="PS51412"/>
    </source>
</evidence>
<reference evidence="2 3" key="1">
    <citation type="submission" date="2019-04" db="EMBL/GenBank/DDBJ databases">
        <title>Pedobacter sp. AR-2-6 sp. nov., isolated from Arctic soil.</title>
        <authorList>
            <person name="Dahal R.H."/>
            <person name="Kim D.-U."/>
        </authorList>
    </citation>
    <scope>NUCLEOTIDE SEQUENCE [LARGE SCALE GENOMIC DNA]</scope>
    <source>
        <strain evidence="2 3">AR-2-6</strain>
    </source>
</reference>
<dbReference type="PROSITE" id="PS51412">
    <property type="entry name" value="MACPF_2"/>
    <property type="match status" value="1"/>
</dbReference>
<dbReference type="PROSITE" id="PS51257">
    <property type="entry name" value="PROKAR_LIPOPROTEIN"/>
    <property type="match status" value="1"/>
</dbReference>
<proteinExistence type="predicted"/>
<protein>
    <recommendedName>
        <fullName evidence="1">MACPF domain-containing protein</fullName>
    </recommendedName>
</protein>
<dbReference type="OrthoDB" id="1038436at2"/>